<dbReference type="RefSeq" id="WP_034522532.1">
    <property type="nucleotide sequence ID" value="NZ_JAQEPS010000004.1"/>
</dbReference>
<reference evidence="1 3" key="1">
    <citation type="journal article" date="2019" name="Nat. Med.">
        <title>A library of human gut bacterial isolates paired with longitudinal multiomics data enables mechanistic microbiome research.</title>
        <authorList>
            <person name="Poyet M."/>
            <person name="Groussin M."/>
            <person name="Gibbons S.M."/>
            <person name="Avila-Pacheco J."/>
            <person name="Jiang X."/>
            <person name="Kearney S.M."/>
            <person name="Perrotta A.R."/>
            <person name="Berdy B."/>
            <person name="Zhao S."/>
            <person name="Lieberman T.D."/>
            <person name="Swanson P.K."/>
            <person name="Smith M."/>
            <person name="Roesemann S."/>
            <person name="Alexander J.E."/>
            <person name="Rich S.A."/>
            <person name="Livny J."/>
            <person name="Vlamakis H."/>
            <person name="Clish C."/>
            <person name="Bullock K."/>
            <person name="Deik A."/>
            <person name="Scott J."/>
            <person name="Pierce K.A."/>
            <person name="Xavier R.J."/>
            <person name="Alm E.J."/>
        </authorList>
    </citation>
    <scope>NUCLEOTIDE SEQUENCE [LARGE SCALE GENOMIC DNA]</scope>
    <source>
        <strain evidence="1 3">BIOML-A2</strain>
    </source>
</reference>
<accession>A0A6N2UV32</accession>
<dbReference type="AlphaFoldDB" id="A0A6N2UV32"/>
<evidence type="ECO:0000313" key="2">
    <source>
        <dbReference type="EMBL" id="VYT21207.1"/>
    </source>
</evidence>
<evidence type="ECO:0000313" key="1">
    <source>
        <dbReference type="EMBL" id="KAB7462542.1"/>
    </source>
</evidence>
<name>A0A6N2UV32_9BIFI</name>
<reference evidence="2" key="2">
    <citation type="submission" date="2019-11" db="EMBL/GenBank/DDBJ databases">
        <authorList>
            <person name="Feng L."/>
        </authorList>
    </citation>
    <scope>NUCLEOTIDE SEQUENCE</scope>
    <source>
        <strain evidence="2">BdentiumLFYP24</strain>
    </source>
</reference>
<sequence>MSVLQGFEEVNMTAPRGKLSMLITKDVVRFNKATAIALGYPAYVKVLINDKTKQFAVKPCKQSDANAVKFSKPEGKQTASVNIKDVMVLDSVLKYFKLDEPQDGQVTFQSMQGTFYPEERVAMFSVADAKAGVMKKRGRKKSESEEA</sequence>
<dbReference type="EMBL" id="CACRSP010000015">
    <property type="protein sequence ID" value="VYT21207.1"/>
    <property type="molecule type" value="Genomic_DNA"/>
</dbReference>
<evidence type="ECO:0000313" key="3">
    <source>
        <dbReference type="Proteomes" id="UP000429211"/>
    </source>
</evidence>
<protein>
    <submittedName>
        <fullName evidence="2">Uncharacterized protein</fullName>
    </submittedName>
</protein>
<proteinExistence type="predicted"/>
<dbReference type="EMBL" id="WDPD01000001">
    <property type="protein sequence ID" value="KAB7462542.1"/>
    <property type="molecule type" value="Genomic_DNA"/>
</dbReference>
<organism evidence="2">
    <name type="scientific">Bifidobacterium dentium</name>
    <dbReference type="NCBI Taxonomy" id="1689"/>
    <lineage>
        <taxon>Bacteria</taxon>
        <taxon>Bacillati</taxon>
        <taxon>Actinomycetota</taxon>
        <taxon>Actinomycetes</taxon>
        <taxon>Bifidobacteriales</taxon>
        <taxon>Bifidobacteriaceae</taxon>
        <taxon>Bifidobacterium</taxon>
    </lineage>
</organism>
<gene>
    <name evidence="2" type="ORF">BDLFYP24_00571</name>
    <name evidence="1" type="ORF">GBB04_01865</name>
</gene>
<dbReference type="Proteomes" id="UP000429211">
    <property type="component" value="Unassembled WGS sequence"/>
</dbReference>